<dbReference type="Pfam" id="PF00534">
    <property type="entry name" value="Glycos_transf_1"/>
    <property type="match status" value="1"/>
</dbReference>
<evidence type="ECO:0000313" key="4">
    <source>
        <dbReference type="EMBL" id="PIS14354.1"/>
    </source>
</evidence>
<accession>A0A2H0WNY8</accession>
<proteinExistence type="predicted"/>
<evidence type="ECO:0000259" key="3">
    <source>
        <dbReference type="Pfam" id="PF13439"/>
    </source>
</evidence>
<dbReference type="GO" id="GO:0009103">
    <property type="term" value="P:lipopolysaccharide biosynthetic process"/>
    <property type="evidence" value="ECO:0007669"/>
    <property type="project" value="TreeGrafter"/>
</dbReference>
<dbReference type="InterPro" id="IPR028098">
    <property type="entry name" value="Glyco_trans_4-like_N"/>
</dbReference>
<dbReference type="Gene3D" id="3.40.50.2000">
    <property type="entry name" value="Glycogen Phosphorylase B"/>
    <property type="match status" value="2"/>
</dbReference>
<evidence type="ECO:0008006" key="6">
    <source>
        <dbReference type="Google" id="ProtNLM"/>
    </source>
</evidence>
<keyword evidence="1" id="KW-0808">Transferase</keyword>
<comment type="caution">
    <text evidence="4">The sequence shown here is derived from an EMBL/GenBank/DDBJ whole genome shotgun (WGS) entry which is preliminary data.</text>
</comment>
<evidence type="ECO:0000313" key="5">
    <source>
        <dbReference type="Proteomes" id="UP000230775"/>
    </source>
</evidence>
<dbReference type="PANTHER" id="PTHR46401">
    <property type="entry name" value="GLYCOSYLTRANSFERASE WBBK-RELATED"/>
    <property type="match status" value="1"/>
</dbReference>
<dbReference type="GO" id="GO:0016757">
    <property type="term" value="F:glycosyltransferase activity"/>
    <property type="evidence" value="ECO:0007669"/>
    <property type="project" value="InterPro"/>
</dbReference>
<reference evidence="5" key="1">
    <citation type="submission" date="2017-09" db="EMBL/GenBank/DDBJ databases">
        <title>Depth-based differentiation of microbial function through sediment-hosted aquifers and enrichment of novel symbionts in the deep terrestrial subsurface.</title>
        <authorList>
            <person name="Probst A.J."/>
            <person name="Ladd B."/>
            <person name="Jarett J.K."/>
            <person name="Geller-Mcgrath D.E."/>
            <person name="Sieber C.M.K."/>
            <person name="Emerson J.B."/>
            <person name="Anantharaman K."/>
            <person name="Thomas B.C."/>
            <person name="Malmstrom R."/>
            <person name="Stieglmeier M."/>
            <person name="Klingl A."/>
            <person name="Woyke T."/>
            <person name="Ryan C.M."/>
            <person name="Banfield J.F."/>
        </authorList>
    </citation>
    <scope>NUCLEOTIDE SEQUENCE [LARGE SCALE GENOMIC DNA]</scope>
</reference>
<protein>
    <recommendedName>
        <fullName evidence="6">Glycosyltransferase family 1 protein</fullName>
    </recommendedName>
</protein>
<name>A0A2H0WNY8_9BACT</name>
<dbReference type="EMBL" id="PEZI01000066">
    <property type="protein sequence ID" value="PIS14354.1"/>
    <property type="molecule type" value="Genomic_DNA"/>
</dbReference>
<gene>
    <name evidence="4" type="ORF">COT64_03070</name>
</gene>
<dbReference type="CDD" id="cd03809">
    <property type="entry name" value="GT4_MtfB-like"/>
    <property type="match status" value="1"/>
</dbReference>
<evidence type="ECO:0000256" key="1">
    <source>
        <dbReference type="ARBA" id="ARBA00022679"/>
    </source>
</evidence>
<dbReference type="AlphaFoldDB" id="A0A2H0WNY8"/>
<feature type="domain" description="Glycosyltransferase subfamily 4-like N-terminal" evidence="3">
    <location>
        <begin position="16"/>
        <end position="189"/>
    </location>
</feature>
<dbReference type="Pfam" id="PF13439">
    <property type="entry name" value="Glyco_transf_4"/>
    <property type="match status" value="1"/>
</dbReference>
<evidence type="ECO:0000259" key="2">
    <source>
        <dbReference type="Pfam" id="PF00534"/>
    </source>
</evidence>
<dbReference type="PANTHER" id="PTHR46401:SF2">
    <property type="entry name" value="GLYCOSYLTRANSFERASE WBBK-RELATED"/>
    <property type="match status" value="1"/>
</dbReference>
<dbReference type="InterPro" id="IPR001296">
    <property type="entry name" value="Glyco_trans_1"/>
</dbReference>
<dbReference type="SUPFAM" id="SSF53756">
    <property type="entry name" value="UDP-Glycosyltransferase/glycogen phosphorylase"/>
    <property type="match status" value="1"/>
</dbReference>
<organism evidence="4 5">
    <name type="scientific">Candidatus Shapirobacteria bacterium CG09_land_8_20_14_0_10_39_12</name>
    <dbReference type="NCBI Taxonomy" id="1974885"/>
    <lineage>
        <taxon>Bacteria</taxon>
        <taxon>Candidatus Shapironibacteriota</taxon>
    </lineage>
</organism>
<dbReference type="Proteomes" id="UP000230775">
    <property type="component" value="Unassembled WGS sequence"/>
</dbReference>
<feature type="domain" description="Glycosyl transferase family 1" evidence="2">
    <location>
        <begin position="204"/>
        <end position="354"/>
    </location>
</feature>
<sequence length="379" mass="43366">MKIGIDCRLYGPKHTGLGRYTQNLVENLLKIDKENEYALFVKDEKTEEIGNLKIKYSFHPPNRRIKFQIIAVDIPHYSLKEQTLFPSVINKEKVDLMHFTHFNVPVFYHGKYVVTIHDLIKHFSKGASTTTKNPLIYRLKYLGYKFVFGQAIKRAEKIIVPSQFVMEELIKQYKIAKNKIVVTYEGVDKNKKPGDNAILKKYKITKPYLLYVGNVYPHKNIEKLIEAIKILNQPLITLVVVCARNVFSERLKKIITQSGAESFVKMAGYVPDDELAVLFWEAEAFVFPTLSEGFGLPGLEAMALGCPVICSDIPVLREVYQEAALYFDPVNPADIAEKIKLFLSDKTLREKLKNLGSELAGKYSWSRMAKETLSVYQSV</sequence>